<dbReference type="GeneTree" id="ENSGT00730000113040"/>
<evidence type="ECO:0000256" key="1">
    <source>
        <dbReference type="SAM" id="Coils"/>
    </source>
</evidence>
<protein>
    <submittedName>
        <fullName evidence="2">Uncharacterized protein</fullName>
    </submittedName>
</protein>
<evidence type="ECO:0000313" key="3">
    <source>
        <dbReference type="Proteomes" id="UP000007875"/>
    </source>
</evidence>
<keyword evidence="3" id="KW-1185">Reference proteome</keyword>
<proteinExistence type="predicted"/>
<reference evidence="3" key="1">
    <citation type="submission" date="2003-08" db="EMBL/GenBank/DDBJ databases">
        <authorList>
            <person name="Birren B."/>
            <person name="Nusbaum C."/>
            <person name="Abebe A."/>
            <person name="Abouelleil A."/>
            <person name="Adekoya E."/>
            <person name="Ait-zahra M."/>
            <person name="Allen N."/>
            <person name="Allen T."/>
            <person name="An P."/>
            <person name="Anderson M."/>
            <person name="Anderson S."/>
            <person name="Arachchi H."/>
            <person name="Armbruster J."/>
            <person name="Bachantsang P."/>
            <person name="Baldwin J."/>
            <person name="Barry A."/>
            <person name="Bayul T."/>
            <person name="Blitshsteyn B."/>
            <person name="Bloom T."/>
            <person name="Blye J."/>
            <person name="Boguslavskiy L."/>
            <person name="Borowsky M."/>
            <person name="Boukhgalter B."/>
            <person name="Brunache A."/>
            <person name="Butler J."/>
            <person name="Calixte N."/>
            <person name="Calvo S."/>
            <person name="Camarata J."/>
            <person name="Campo K."/>
            <person name="Chang J."/>
            <person name="Cheshatsang Y."/>
            <person name="Citroen M."/>
            <person name="Collymore A."/>
            <person name="Considine T."/>
            <person name="Cook A."/>
            <person name="Cooke P."/>
            <person name="Corum B."/>
            <person name="Cuomo C."/>
            <person name="David R."/>
            <person name="Dawoe T."/>
            <person name="Degray S."/>
            <person name="Dodge S."/>
            <person name="Dooley K."/>
            <person name="Dorje P."/>
            <person name="Dorjee K."/>
            <person name="Dorris L."/>
            <person name="Duffey N."/>
            <person name="Dupes A."/>
            <person name="Elkins T."/>
            <person name="Engels R."/>
            <person name="Erickson J."/>
            <person name="Farina A."/>
            <person name="Faro S."/>
            <person name="Ferreira P."/>
            <person name="Fischer H."/>
            <person name="Fitzgerald M."/>
            <person name="Foley K."/>
            <person name="Gage D."/>
            <person name="Galagan J."/>
            <person name="Gearin G."/>
            <person name="Gnerre S."/>
            <person name="Gnirke A."/>
            <person name="Goyette A."/>
            <person name="Graham J."/>
            <person name="Grandbois E."/>
            <person name="Gyaltsen K."/>
            <person name="Hafez N."/>
            <person name="Hagopian D."/>
            <person name="Hagos B."/>
            <person name="Hall J."/>
            <person name="Hatcher B."/>
            <person name="Heller A."/>
            <person name="Higgins H."/>
            <person name="Honan T."/>
            <person name="Horn A."/>
            <person name="Houde N."/>
            <person name="Hughes L."/>
            <person name="Hulme W."/>
            <person name="Husby E."/>
            <person name="Iliev I."/>
            <person name="Jaffe D."/>
            <person name="Jones C."/>
            <person name="Kamal M."/>
            <person name="Kamat A."/>
            <person name="Kamvysselis M."/>
            <person name="Karlsson E."/>
            <person name="Kells C."/>
            <person name="Kieu A."/>
            <person name="Kisner P."/>
            <person name="Kodira C."/>
            <person name="Kulbokas E."/>
            <person name="Labutti K."/>
            <person name="Lama D."/>
            <person name="Landers T."/>
            <person name="Leger J."/>
            <person name="Levine S."/>
            <person name="Lewis D."/>
            <person name="Lewis T."/>
            <person name="Lindblad-toh K."/>
            <person name="Liu X."/>
            <person name="Lokyitsang T."/>
            <person name="Lokyitsang Y."/>
            <person name="Lucien O."/>
            <person name="Lui A."/>
            <person name="Ma L.J."/>
            <person name="Mabbitt R."/>
            <person name="Macdonald J."/>
            <person name="Maclean C."/>
            <person name="Major J."/>
            <person name="Manning J."/>
            <person name="Marabella R."/>
            <person name="Maru K."/>
            <person name="Matthews C."/>
            <person name="Mauceli E."/>
            <person name="Mccarthy M."/>
            <person name="Mcdonough S."/>
            <person name="Mcghee T."/>
            <person name="Meldrim J."/>
            <person name="Meneus L."/>
            <person name="Mesirov J."/>
            <person name="Mihalev A."/>
            <person name="Mihova T."/>
            <person name="Mikkelsen T."/>
            <person name="Mlenga V."/>
            <person name="Moru K."/>
            <person name="Mozes J."/>
            <person name="Mulrain L."/>
            <person name="Munson G."/>
            <person name="Naylor J."/>
            <person name="Newes C."/>
            <person name="Nguyen C."/>
            <person name="Nguyen N."/>
            <person name="Nguyen T."/>
            <person name="Nicol R."/>
            <person name="Nielsen C."/>
            <person name="Nizzari M."/>
            <person name="Norbu C."/>
            <person name="Norbu N."/>
            <person name="O'donnell P."/>
            <person name="Okoawo O."/>
            <person name="O'leary S."/>
            <person name="Omotosho B."/>
            <person name="O'neill K."/>
            <person name="Osman S."/>
            <person name="Parker S."/>
            <person name="Perrin D."/>
            <person name="Phunkhang P."/>
            <person name="Piqani B."/>
            <person name="Purcell S."/>
            <person name="Rachupka T."/>
            <person name="Ramasamy U."/>
            <person name="Rameau R."/>
            <person name="Ray V."/>
            <person name="Raymond C."/>
            <person name="Retta R."/>
            <person name="Richardson S."/>
            <person name="Rise C."/>
            <person name="Rodriguez J."/>
            <person name="Rogers J."/>
            <person name="Rogov P."/>
            <person name="Rutman M."/>
            <person name="Schupbach R."/>
            <person name="Seaman C."/>
            <person name="Settipalli S."/>
            <person name="Sharpe T."/>
            <person name="Sheridan J."/>
            <person name="Sherpa N."/>
            <person name="Shi J."/>
            <person name="Smirnov S."/>
            <person name="Smith C."/>
            <person name="Sougnez C."/>
            <person name="Spencer B."/>
            <person name="Stalker J."/>
            <person name="Stange-thomann N."/>
            <person name="Stavropoulos S."/>
            <person name="Stetson K."/>
            <person name="Stone C."/>
            <person name="Stone S."/>
            <person name="Stubbs M."/>
            <person name="Talamas J."/>
            <person name="Tchuinga P."/>
            <person name="Tenzing P."/>
            <person name="Tesfaye S."/>
            <person name="Theodore J."/>
            <person name="Thoulutsang Y."/>
            <person name="Topham K."/>
            <person name="Towey S."/>
            <person name="Tsamla T."/>
            <person name="Tsomo N."/>
            <person name="Vallee D."/>
            <person name="Vassiliev H."/>
            <person name="Venkataraman V."/>
            <person name="Vinson J."/>
            <person name="Vo A."/>
            <person name="Wade C."/>
            <person name="Wang S."/>
            <person name="Wangchuk T."/>
            <person name="Wangdi T."/>
            <person name="Whittaker C."/>
            <person name="Wilkinson J."/>
            <person name="Wu Y."/>
            <person name="Wyman D."/>
            <person name="Yadav S."/>
            <person name="Yang S."/>
            <person name="Yang X."/>
            <person name="Yeager S."/>
            <person name="Yee E."/>
            <person name="Young G."/>
            <person name="Zainoun J."/>
            <person name="Zembeck L."/>
            <person name="Zimmer A."/>
            <person name="Zody M."/>
            <person name="Lander E."/>
        </authorList>
    </citation>
    <scope>NUCLEOTIDE SEQUENCE [LARGE SCALE GENOMIC DNA]</scope>
</reference>
<name>H2YNE4_CIOSA</name>
<dbReference type="AlphaFoldDB" id="H2YNE4"/>
<sequence>MEEKAGTVPQDPAVLKEFHAECLAIAKENFDKLNAFDTEAEQKTRLRFMEWNIGIRFNSLSSDNETKIAKTSMFIIDQVYAAGNIYFEEMEKIADGQYMEDVSGAGETAEAAANAAFEESTQDIDEHWVNEHRQALKTELDSKKKEFIKYNKEMEKNRKTAEKKQKFLRFMNKSVRMGNVDLDQTKDSSILTEWANKGKSLFGIDSQEQKDFQLLHEQWIREKLGMFYTMLKSDYFKIIGE</sequence>
<reference evidence="2" key="2">
    <citation type="submission" date="2025-08" db="UniProtKB">
        <authorList>
            <consortium name="Ensembl"/>
        </authorList>
    </citation>
    <scope>IDENTIFICATION</scope>
</reference>
<organism evidence="2 3">
    <name type="scientific">Ciona savignyi</name>
    <name type="common">Pacific transparent sea squirt</name>
    <dbReference type="NCBI Taxonomy" id="51511"/>
    <lineage>
        <taxon>Eukaryota</taxon>
        <taxon>Metazoa</taxon>
        <taxon>Chordata</taxon>
        <taxon>Tunicata</taxon>
        <taxon>Ascidiacea</taxon>
        <taxon>Phlebobranchia</taxon>
        <taxon>Cionidae</taxon>
        <taxon>Ciona</taxon>
    </lineage>
</organism>
<feature type="coiled-coil region" evidence="1">
    <location>
        <begin position="133"/>
        <end position="164"/>
    </location>
</feature>
<keyword evidence="1" id="KW-0175">Coiled coil</keyword>
<evidence type="ECO:0000313" key="2">
    <source>
        <dbReference type="Ensembl" id="ENSCSAVP00000006851.1"/>
    </source>
</evidence>
<dbReference type="Ensembl" id="ENSCSAVT00000006938.1">
    <property type="protein sequence ID" value="ENSCSAVP00000006851.1"/>
    <property type="gene ID" value="ENSCSAVG00000004084.1"/>
</dbReference>
<dbReference type="InParanoid" id="H2YNE4"/>
<dbReference type="HOGENOM" id="CLU_1153912_0_0_1"/>
<accession>H2YNE4</accession>
<reference evidence="2" key="3">
    <citation type="submission" date="2025-09" db="UniProtKB">
        <authorList>
            <consortium name="Ensembl"/>
        </authorList>
    </citation>
    <scope>IDENTIFICATION</scope>
</reference>
<dbReference type="Proteomes" id="UP000007875">
    <property type="component" value="Unassembled WGS sequence"/>
</dbReference>